<feature type="domain" description="Retrovirus-related Pol polyprotein from transposon TNT 1-94-like beta-barrel" evidence="1">
    <location>
        <begin position="302"/>
        <end position="366"/>
    </location>
</feature>
<reference evidence="2 3" key="1">
    <citation type="journal article" date="2018" name="PLoS Genet.">
        <title>Population sequencing reveals clonal diversity and ancestral inbreeding in the grapevine cultivar Chardonnay.</title>
        <authorList>
            <person name="Roach M.J."/>
            <person name="Johnson D.L."/>
            <person name="Bohlmann J."/>
            <person name="van Vuuren H.J."/>
            <person name="Jones S.J."/>
            <person name="Pretorius I.S."/>
            <person name="Schmidt S.A."/>
            <person name="Borneman A.R."/>
        </authorList>
    </citation>
    <scope>NUCLEOTIDE SEQUENCE [LARGE SCALE GENOMIC DNA]</scope>
    <source>
        <strain evidence="3">cv. Chardonnay</strain>
        <tissue evidence="2">Leaf</tissue>
    </source>
</reference>
<organism evidence="2 3">
    <name type="scientific">Vitis vinifera</name>
    <name type="common">Grape</name>
    <dbReference type="NCBI Taxonomy" id="29760"/>
    <lineage>
        <taxon>Eukaryota</taxon>
        <taxon>Viridiplantae</taxon>
        <taxon>Streptophyta</taxon>
        <taxon>Embryophyta</taxon>
        <taxon>Tracheophyta</taxon>
        <taxon>Spermatophyta</taxon>
        <taxon>Magnoliopsida</taxon>
        <taxon>eudicotyledons</taxon>
        <taxon>Gunneridae</taxon>
        <taxon>Pentapetalae</taxon>
        <taxon>rosids</taxon>
        <taxon>Vitales</taxon>
        <taxon>Vitaceae</taxon>
        <taxon>Viteae</taxon>
        <taxon>Vitis</taxon>
    </lineage>
</organism>
<accession>A0A438HLI3</accession>
<dbReference type="Pfam" id="PF22936">
    <property type="entry name" value="Pol_BBD"/>
    <property type="match status" value="1"/>
</dbReference>
<evidence type="ECO:0000313" key="2">
    <source>
        <dbReference type="EMBL" id="RVW85259.1"/>
    </source>
</evidence>
<dbReference type="PANTHER" id="PTHR34222:SF40">
    <property type="match status" value="1"/>
</dbReference>
<evidence type="ECO:0000259" key="1">
    <source>
        <dbReference type="Pfam" id="PF22936"/>
    </source>
</evidence>
<dbReference type="EMBL" id="QGNW01000206">
    <property type="protein sequence ID" value="RVW85259.1"/>
    <property type="molecule type" value="Genomic_DNA"/>
</dbReference>
<name>A0A438HLI3_VITVI</name>
<dbReference type="PANTHER" id="PTHR34222">
    <property type="entry name" value="GAG_PRE-INTEGRS DOMAIN-CONTAINING PROTEIN"/>
    <property type="match status" value="1"/>
</dbReference>
<dbReference type="InterPro" id="IPR054722">
    <property type="entry name" value="PolX-like_BBD"/>
</dbReference>
<dbReference type="Proteomes" id="UP000288805">
    <property type="component" value="Unassembled WGS sequence"/>
</dbReference>
<proteinExistence type="predicted"/>
<gene>
    <name evidence="2" type="ORF">CK203_046582</name>
</gene>
<sequence>MGYLTGEKKAPAVDDPNYAIWDAENSMVMTWLVNSMEEDINCNYMCYPTIQELWENVNQMYYDLGNQSQIFELTLKLGEIRQGEDNVTKYFNSLKQIWQDLDFFNTYEWKSAEDGLHHKKTMEDNRIFKFLAGLNVEFDEVRGRIIGRQPLPSIGEVFSEVRREESRRNVMLGKKGPGVAIEGSALVTTSGGYNKAAAFQRKSDERPRFWCDFCNKPRHTRENCWKIHGKPANWKGKTGDKPGRAIIPTTNEAETSPFTTEQMEHFLALLKSNLTSGTSSVSLAHTGNELYALSCRFKSTPWIVDFGASDHMTNSSNMFESYSPCPGNKKVRIANGNFLPIVGKGLIKISEGIDLKSVLHVPKLDQSSGKTIGSARMIDGLYYFEDNLPSNKIAQGLSNPPSIPTHIHASSSSVTDLSLPSHFGPSPEISAPEPGLGLAPIVLAQDLDLDLPIALRKGTRACTKHPISKYISYSNLSDNYRAFTTNISKLVVPRNIQEELDEPSWKLAVFEEMNALKKNGTWEVIDLPREKKL</sequence>
<dbReference type="AlphaFoldDB" id="A0A438HLI3"/>
<comment type="caution">
    <text evidence="2">The sequence shown here is derived from an EMBL/GenBank/DDBJ whole genome shotgun (WGS) entry which is preliminary data.</text>
</comment>
<protein>
    <recommendedName>
        <fullName evidence="1">Retrovirus-related Pol polyprotein from transposon TNT 1-94-like beta-barrel domain-containing protein</fullName>
    </recommendedName>
</protein>
<evidence type="ECO:0000313" key="3">
    <source>
        <dbReference type="Proteomes" id="UP000288805"/>
    </source>
</evidence>